<organism evidence="1 2">
    <name type="scientific">Racocetra persica</name>
    <dbReference type="NCBI Taxonomy" id="160502"/>
    <lineage>
        <taxon>Eukaryota</taxon>
        <taxon>Fungi</taxon>
        <taxon>Fungi incertae sedis</taxon>
        <taxon>Mucoromycota</taxon>
        <taxon>Glomeromycotina</taxon>
        <taxon>Glomeromycetes</taxon>
        <taxon>Diversisporales</taxon>
        <taxon>Gigasporaceae</taxon>
        <taxon>Racocetra</taxon>
    </lineage>
</organism>
<gene>
    <name evidence="1" type="ORF">RPERSI_LOCUS2978</name>
</gene>
<evidence type="ECO:0000313" key="1">
    <source>
        <dbReference type="EMBL" id="CAG8527291.1"/>
    </source>
</evidence>
<evidence type="ECO:0000313" key="2">
    <source>
        <dbReference type="Proteomes" id="UP000789920"/>
    </source>
</evidence>
<proteinExistence type="predicted"/>
<comment type="caution">
    <text evidence="1">The sequence shown here is derived from an EMBL/GenBank/DDBJ whole genome shotgun (WGS) entry which is preliminary data.</text>
</comment>
<protein>
    <submittedName>
        <fullName evidence="1">2221_t:CDS:1</fullName>
    </submittedName>
</protein>
<feature type="non-terminal residue" evidence="1">
    <location>
        <position position="1"/>
    </location>
</feature>
<sequence length="134" mass="15445">VEGSLLIEEENTSLSFFVSQLYNKSFLNPITRSNSPVSESRSTTDNEIYDKPTPKKTKLSQKDKLISNTSYSDEELNIDYETDGLAFDDIRFLDAQEEEEEGSKKRKININIPTDTTNIKLKIKNTLYNTLLYY</sequence>
<dbReference type="Proteomes" id="UP000789920">
    <property type="component" value="Unassembled WGS sequence"/>
</dbReference>
<keyword evidence="2" id="KW-1185">Reference proteome</keyword>
<name>A0ACA9LF42_9GLOM</name>
<reference evidence="1" key="1">
    <citation type="submission" date="2021-06" db="EMBL/GenBank/DDBJ databases">
        <authorList>
            <person name="Kallberg Y."/>
            <person name="Tangrot J."/>
            <person name="Rosling A."/>
        </authorList>
    </citation>
    <scope>NUCLEOTIDE SEQUENCE</scope>
    <source>
        <strain evidence="1">MA461A</strain>
    </source>
</reference>
<dbReference type="EMBL" id="CAJVQC010003457">
    <property type="protein sequence ID" value="CAG8527291.1"/>
    <property type="molecule type" value="Genomic_DNA"/>
</dbReference>
<accession>A0ACA9LF42</accession>